<organism evidence="8 9">
    <name type="scientific">Methanobacterium subterraneum</name>
    <dbReference type="NCBI Taxonomy" id="59277"/>
    <lineage>
        <taxon>Archaea</taxon>
        <taxon>Methanobacteriati</taxon>
        <taxon>Methanobacteriota</taxon>
        <taxon>Methanomada group</taxon>
        <taxon>Methanobacteria</taxon>
        <taxon>Methanobacteriales</taxon>
        <taxon>Methanobacteriaceae</taxon>
        <taxon>Methanobacterium</taxon>
    </lineage>
</organism>
<accession>A0A2H4VSG6</accession>
<dbReference type="GO" id="GO:0006281">
    <property type="term" value="P:DNA repair"/>
    <property type="evidence" value="ECO:0007669"/>
    <property type="project" value="UniProtKB-UniRule"/>
</dbReference>
<keyword evidence="4 7" id="KW-0540">Nuclease</keyword>
<dbReference type="RefSeq" id="WP_100909515.1">
    <property type="nucleotide sequence ID" value="NZ_CP017768.1"/>
</dbReference>
<dbReference type="CDD" id="cd06559">
    <property type="entry name" value="Endonuclease_V"/>
    <property type="match status" value="1"/>
</dbReference>
<keyword evidence="7" id="KW-0479">Metal-binding</keyword>
<name>A0A2H4VSG6_9EURY</name>
<comment type="function">
    <text evidence="7">DNA repair enzyme involved in the repair of deaminated bases. Selectively cleaves double-stranded DNA at the second phosphodiester bond 3' to a deoxyinosine leaving behind the intact lesion on the nicked DNA.</text>
</comment>
<evidence type="ECO:0000313" key="8">
    <source>
        <dbReference type="EMBL" id="AUB60960.1"/>
    </source>
</evidence>
<dbReference type="GO" id="GO:0043737">
    <property type="term" value="F:deoxyribonuclease V activity"/>
    <property type="evidence" value="ECO:0007669"/>
    <property type="project" value="UniProtKB-UniRule"/>
</dbReference>
<keyword evidence="7" id="KW-0460">Magnesium</keyword>
<dbReference type="GO" id="GO:0005737">
    <property type="term" value="C:cytoplasm"/>
    <property type="evidence" value="ECO:0007669"/>
    <property type="project" value="UniProtKB-SubCell"/>
</dbReference>
<gene>
    <name evidence="7" type="primary">nfi</name>
    <name evidence="8" type="ORF">BK009_09895</name>
</gene>
<dbReference type="AlphaFoldDB" id="A0A2H4VSG6"/>
<dbReference type="EC" id="3.1.21.7" evidence="7"/>
<dbReference type="KEGG" id="msub:BK009_09895"/>
<dbReference type="HAMAP" id="MF_00801">
    <property type="entry name" value="Endonuclease_5"/>
    <property type="match status" value="1"/>
</dbReference>
<evidence type="ECO:0000256" key="6">
    <source>
        <dbReference type="ARBA" id="ARBA00022801"/>
    </source>
</evidence>
<dbReference type="GO" id="GO:0000287">
    <property type="term" value="F:magnesium ion binding"/>
    <property type="evidence" value="ECO:0007669"/>
    <property type="project" value="UniProtKB-UniRule"/>
</dbReference>
<dbReference type="GO" id="GO:0003727">
    <property type="term" value="F:single-stranded RNA binding"/>
    <property type="evidence" value="ECO:0007669"/>
    <property type="project" value="TreeGrafter"/>
</dbReference>
<sequence>MCIHNFTQEIANIQFSLADRVLEEDCFNSLDTVAGVDVSFSVDNQAIAAVVVLQLGDLEILEKRTLPVELFFPYIPGFLGVREADAVISVLNTLEHDFDVLMVNGHGVMHPRGFGLACQVGVLCDVPTIGVAKRLIDGRYIKRATQRHHAIGEFQLITENNNELGAFFKGKYVSVGHKISLKTALSIVKMTSVFKTPEPIRQTHILATETFKQELTSN</sequence>
<feature type="binding site" evidence="7">
    <location>
        <position position="37"/>
    </location>
    <ligand>
        <name>Mg(2+)</name>
        <dbReference type="ChEBI" id="CHEBI:18420"/>
    </ligand>
</feature>
<dbReference type="PANTHER" id="PTHR28511">
    <property type="entry name" value="ENDONUCLEASE V"/>
    <property type="match status" value="1"/>
</dbReference>
<dbReference type="EMBL" id="CP017768">
    <property type="protein sequence ID" value="AUB60960.1"/>
    <property type="molecule type" value="Genomic_DNA"/>
</dbReference>
<keyword evidence="7" id="KW-0234">DNA repair</keyword>
<dbReference type="Pfam" id="PF04493">
    <property type="entry name" value="Endonuclease_5"/>
    <property type="match status" value="1"/>
</dbReference>
<keyword evidence="7" id="KW-0227">DNA damage</keyword>
<feature type="site" description="Interaction with target DNA" evidence="7">
    <location>
        <position position="74"/>
    </location>
</feature>
<reference evidence="8 9" key="1">
    <citation type="submission" date="2016-10" db="EMBL/GenBank/DDBJ databases">
        <title>Comparative genomics between deep and shallow subseafloor isolates.</title>
        <authorList>
            <person name="Ishii S."/>
            <person name="Miller J.R."/>
            <person name="Sutton G."/>
            <person name="Suzuki S."/>
            <person name="Methe B."/>
            <person name="Inagaki F."/>
            <person name="Imachi H."/>
        </authorList>
    </citation>
    <scope>NUCLEOTIDE SEQUENCE [LARGE SCALE GENOMIC DNA]</scope>
    <source>
        <strain evidence="8 9">A8p</strain>
    </source>
</reference>
<evidence type="ECO:0000256" key="4">
    <source>
        <dbReference type="ARBA" id="ARBA00022722"/>
    </source>
</evidence>
<proteinExistence type="inferred from homology"/>
<dbReference type="GO" id="GO:0016891">
    <property type="term" value="F:RNA endonuclease activity producing 5'-phosphomonoesters, hydrolytic mechanism"/>
    <property type="evidence" value="ECO:0007669"/>
    <property type="project" value="TreeGrafter"/>
</dbReference>
<dbReference type="Gene3D" id="3.30.2170.10">
    <property type="entry name" value="archaeoglobus fulgidus dsm 4304 superfamily"/>
    <property type="match status" value="1"/>
</dbReference>
<evidence type="ECO:0000313" key="9">
    <source>
        <dbReference type="Proteomes" id="UP000232631"/>
    </source>
</evidence>
<comment type="catalytic activity">
    <reaction evidence="1 7">
        <text>Endonucleolytic cleavage at apurinic or apyrimidinic sites to products with a 5'-phosphate.</text>
        <dbReference type="EC" id="3.1.21.7"/>
    </reaction>
</comment>
<evidence type="ECO:0000256" key="5">
    <source>
        <dbReference type="ARBA" id="ARBA00022759"/>
    </source>
</evidence>
<keyword evidence="6 7" id="KW-0378">Hydrolase</keyword>
<comment type="similarity">
    <text evidence="7">Belongs to the endonuclease V family.</text>
</comment>
<dbReference type="PANTHER" id="PTHR28511:SF1">
    <property type="entry name" value="ENDONUCLEASE V"/>
    <property type="match status" value="1"/>
</dbReference>
<dbReference type="Proteomes" id="UP000232631">
    <property type="component" value="Chromosome"/>
</dbReference>
<evidence type="ECO:0000256" key="1">
    <source>
        <dbReference type="ARBA" id="ARBA00001835"/>
    </source>
</evidence>
<comment type="subcellular location">
    <subcellularLocation>
        <location evidence="2 7">Cytoplasm</location>
    </subcellularLocation>
</comment>
<dbReference type="InterPro" id="IPR007581">
    <property type="entry name" value="Endonuclease-V"/>
</dbReference>
<keyword evidence="3 7" id="KW-0963">Cytoplasm</keyword>
<comment type="cofactor">
    <cofactor evidence="7">
        <name>Mg(2+)</name>
        <dbReference type="ChEBI" id="CHEBI:18420"/>
    </cofactor>
</comment>
<feature type="binding site" evidence="7">
    <location>
        <position position="104"/>
    </location>
    <ligand>
        <name>Mg(2+)</name>
        <dbReference type="ChEBI" id="CHEBI:18420"/>
    </ligand>
</feature>
<evidence type="ECO:0000256" key="2">
    <source>
        <dbReference type="ARBA" id="ARBA00004496"/>
    </source>
</evidence>
<dbReference type="GeneID" id="35126807"/>
<evidence type="ECO:0000256" key="7">
    <source>
        <dbReference type="HAMAP-Rule" id="MF_00801"/>
    </source>
</evidence>
<protein>
    <recommendedName>
        <fullName evidence="7">Endonuclease V</fullName>
        <ecNumber evidence="7">3.1.21.7</ecNumber>
    </recommendedName>
    <alternativeName>
        <fullName evidence="7">Deoxyinosine 3'endonuclease</fullName>
    </alternativeName>
    <alternativeName>
        <fullName evidence="7">Deoxyribonuclease V</fullName>
        <shortName evidence="7">DNase V</shortName>
    </alternativeName>
</protein>
<keyword evidence="5 7" id="KW-0255">Endonuclease</keyword>
<keyword evidence="9" id="KW-1185">Reference proteome</keyword>
<evidence type="ECO:0000256" key="3">
    <source>
        <dbReference type="ARBA" id="ARBA00022490"/>
    </source>
</evidence>